<dbReference type="PANTHER" id="PTHR48090:SF7">
    <property type="entry name" value="RFBJ PROTEIN"/>
    <property type="match status" value="1"/>
</dbReference>
<dbReference type="InterPro" id="IPR029044">
    <property type="entry name" value="Nucleotide-diphossugar_trans"/>
</dbReference>
<keyword evidence="3" id="KW-1185">Reference proteome</keyword>
<dbReference type="CDD" id="cd04179">
    <property type="entry name" value="DPM_DPG-synthase_like"/>
    <property type="match status" value="1"/>
</dbReference>
<accession>A0A451G408</accession>
<dbReference type="Gene3D" id="3.90.550.10">
    <property type="entry name" value="Spore Coat Polysaccharide Biosynthesis Protein SpsA, Chain A"/>
    <property type="match status" value="1"/>
</dbReference>
<feature type="domain" description="Glycosyltransferase 2-like" evidence="1">
    <location>
        <begin position="8"/>
        <end position="124"/>
    </location>
</feature>
<dbReference type="EMBL" id="CP035033">
    <property type="protein sequence ID" value="QAB14188.1"/>
    <property type="molecule type" value="Genomic_DNA"/>
</dbReference>
<sequence length="251" mass="27050">MTPSTFAILIPAYNEALTITDVIDSALAITPNVLVVNDASQDNTAELVRQTPALLLEHEHNRGKASALLTGFAKALELGVDCVITLDGDGQHDPQQIPQLLAAFAETPQNMVIAARLQNRENAPKARLIANKIADFWVGWAASSPIADSQSGFRLYPIDLIRNLKTNAVNPSGFVFESEVLIDASAAGFGFTFVPIASCYPEERRASHFRPGFDITQITLMVAGKLLRKGLNLPGLVKSLTKQPHIANGNP</sequence>
<dbReference type="AlphaFoldDB" id="A0A451G408"/>
<dbReference type="KEGG" id="htr:EPV75_00120"/>
<name>A0A451G408_9GAMM</name>
<organism evidence="2 3">
    <name type="scientific">Hydrogenovibrio thermophilus</name>
    <dbReference type="NCBI Taxonomy" id="265883"/>
    <lineage>
        <taxon>Bacteria</taxon>
        <taxon>Pseudomonadati</taxon>
        <taxon>Pseudomonadota</taxon>
        <taxon>Gammaproteobacteria</taxon>
        <taxon>Thiotrichales</taxon>
        <taxon>Piscirickettsiaceae</taxon>
        <taxon>Hydrogenovibrio</taxon>
    </lineage>
</organism>
<dbReference type="RefSeq" id="WP_128384047.1">
    <property type="nucleotide sequence ID" value="NZ_CP035033.1"/>
</dbReference>
<evidence type="ECO:0000313" key="2">
    <source>
        <dbReference type="EMBL" id="QAB14188.1"/>
    </source>
</evidence>
<dbReference type="Proteomes" id="UP000285478">
    <property type="component" value="Chromosome"/>
</dbReference>
<keyword evidence="2" id="KW-0808">Transferase</keyword>
<dbReference type="InterPro" id="IPR001173">
    <property type="entry name" value="Glyco_trans_2-like"/>
</dbReference>
<dbReference type="GO" id="GO:0016740">
    <property type="term" value="F:transferase activity"/>
    <property type="evidence" value="ECO:0007669"/>
    <property type="project" value="UniProtKB-KW"/>
</dbReference>
<dbReference type="InterPro" id="IPR050256">
    <property type="entry name" value="Glycosyltransferase_2"/>
</dbReference>
<dbReference type="Pfam" id="PF00535">
    <property type="entry name" value="Glycos_transf_2"/>
    <property type="match status" value="1"/>
</dbReference>
<dbReference type="PANTHER" id="PTHR48090">
    <property type="entry name" value="UNDECAPRENYL-PHOSPHATE 4-DEOXY-4-FORMAMIDO-L-ARABINOSE TRANSFERASE-RELATED"/>
    <property type="match status" value="1"/>
</dbReference>
<evidence type="ECO:0000313" key="3">
    <source>
        <dbReference type="Proteomes" id="UP000285478"/>
    </source>
</evidence>
<proteinExistence type="predicted"/>
<protein>
    <submittedName>
        <fullName evidence="2">Glycosyltransferase family 2 protein</fullName>
    </submittedName>
</protein>
<dbReference type="SUPFAM" id="SSF53448">
    <property type="entry name" value="Nucleotide-diphospho-sugar transferases"/>
    <property type="match status" value="1"/>
</dbReference>
<gene>
    <name evidence="2" type="ORF">EPV75_00120</name>
</gene>
<evidence type="ECO:0000259" key="1">
    <source>
        <dbReference type="Pfam" id="PF00535"/>
    </source>
</evidence>
<reference evidence="2 3" key="1">
    <citation type="journal article" date="2018" name="Environ. Microbiol.">
        <title>Genomes of ubiquitous marine and hypersaline Hydrogenovibrio, Thiomicrorhabdus and Thiomicrospira spp. encode a diversity of mechanisms to sustain chemolithoautotrophy in heterogeneous environments.</title>
        <authorList>
            <person name="Scott K.M."/>
            <person name="Williams J."/>
            <person name="Porter C.M.B."/>
            <person name="Russel S."/>
            <person name="Harmer T.L."/>
            <person name="Paul J.H."/>
            <person name="Antonen K.M."/>
            <person name="Bridges M.K."/>
            <person name="Camper G.J."/>
            <person name="Campla C.K."/>
            <person name="Casella L.G."/>
            <person name="Chase E."/>
            <person name="Conrad J.W."/>
            <person name="Cruz M.C."/>
            <person name="Dunlap D.S."/>
            <person name="Duran L."/>
            <person name="Fahsbender E.M."/>
            <person name="Goldsmith D.B."/>
            <person name="Keeley R.F."/>
            <person name="Kondoff M.R."/>
            <person name="Kussy B.I."/>
            <person name="Lane M.K."/>
            <person name="Lawler S."/>
            <person name="Leigh B.A."/>
            <person name="Lewis C."/>
            <person name="Lostal L.M."/>
            <person name="Marking D."/>
            <person name="Mancera P.A."/>
            <person name="McClenthan E.C."/>
            <person name="McIntyre E.A."/>
            <person name="Mine J.A."/>
            <person name="Modi S."/>
            <person name="Moore B.D."/>
            <person name="Morgan W.A."/>
            <person name="Nelson K.M."/>
            <person name="Nguyen K.N."/>
            <person name="Ogburn N."/>
            <person name="Parrino D.G."/>
            <person name="Pedapudi A.D."/>
            <person name="Pelham R.P."/>
            <person name="Preece A.M."/>
            <person name="Rampersad E.A."/>
            <person name="Richardson J.C."/>
            <person name="Rodgers C.M."/>
            <person name="Schaffer B.L."/>
            <person name="Sheridan N.E."/>
            <person name="Solone M.R."/>
            <person name="Staley Z.R."/>
            <person name="Tabuchi M."/>
            <person name="Waide R.J."/>
            <person name="Wanjugi P.W."/>
            <person name="Young S."/>
            <person name="Clum A."/>
            <person name="Daum C."/>
            <person name="Huntemann M."/>
            <person name="Ivanova N."/>
            <person name="Kyrpides N."/>
            <person name="Mikhailova N."/>
            <person name="Palaniappan K."/>
            <person name="Pillay M."/>
            <person name="Reddy T.B.K."/>
            <person name="Shapiro N."/>
            <person name="Stamatis D."/>
            <person name="Varghese N."/>
            <person name="Woyke T."/>
            <person name="Boden R."/>
            <person name="Freyermuth S.K."/>
            <person name="Kerfeld C.A."/>
        </authorList>
    </citation>
    <scope>NUCLEOTIDE SEQUENCE [LARGE SCALE GENOMIC DNA]</scope>
    <source>
        <strain evidence="2 3">JR-2</strain>
    </source>
</reference>